<accession>A0ABR8UFY0</accession>
<dbReference type="PANTHER" id="PTHR43185">
    <property type="entry name" value="FERROUS IRON TRANSPORT PROTEIN B"/>
    <property type="match status" value="1"/>
</dbReference>
<dbReference type="PROSITE" id="PS51711">
    <property type="entry name" value="G_FEOB"/>
    <property type="match status" value="1"/>
</dbReference>
<feature type="transmembrane region" description="Helical" evidence="2">
    <location>
        <begin position="357"/>
        <end position="385"/>
    </location>
</feature>
<dbReference type="Pfam" id="PF07670">
    <property type="entry name" value="Gate"/>
    <property type="match status" value="2"/>
</dbReference>
<dbReference type="Gene3D" id="3.40.50.300">
    <property type="entry name" value="P-loop containing nucleotide triphosphate hydrolases"/>
    <property type="match status" value="1"/>
</dbReference>
<dbReference type="Pfam" id="PF02421">
    <property type="entry name" value="FeoB_N"/>
    <property type="match status" value="1"/>
</dbReference>
<keyword evidence="2" id="KW-0472">Membrane</keyword>
<keyword evidence="2" id="KW-1133">Transmembrane helix</keyword>
<evidence type="ECO:0000256" key="1">
    <source>
        <dbReference type="ARBA" id="ARBA00031200"/>
    </source>
</evidence>
<sequence length="620" mass="66135">MSGTTAPLVRLALVGNPNCGKTALFNQLTGSRQKVANYAGVTVERKEGRLLAPSGRSYAVLDLPGAYSLVPSSLDEAITRDLCRGFYPGEPAPDVIVCVVDATNLRLHLRFALEVRELGVPMVLALNMVDVAERRGIRVDRAILEAELGVPVVETVAVRHDGAAALVEGIEAMAAAPRPPARRLDGDDVLHAETRRLLALAVTMPTRTARVDDALDRWLLHPVFGLLTLAGVMFLIFQAVYAWATPVMDLIEAGTAWLGETVGSAMPDGPLRSLVVDGIIAGLGGVVVFLPQILVLFAFILALEESGYLPRAAFLLDRMMAAAGLSGRSFIPLLSSFACAVPGIMSTRSIQDPRDRLATIMVAPLMTCSARLPVYALLIGAFIPARTVAGGFNLQGLVLFGLYMAGIASALAVSWAMKRWRRDRSEHPLLLELPSYRVPHPRDLAIGLYERGMIFLRRVGGIIFALTVLLWVLLSFPAAPADAVGPAIDYSFAGRIGHALAAVFAPVGFNWQICIALIPGLAAREVAVSSLATVYALSAVDDEAASQALLPIISDGWSLATGLSLLVWFIYAPQCIATWAAIRRETGSWRLMAANALGLFGLAYLASLVTYQVAKALGAG</sequence>
<feature type="transmembrane region" description="Helical" evidence="2">
    <location>
        <begin position="459"/>
        <end position="478"/>
    </location>
</feature>
<feature type="transmembrane region" description="Helical" evidence="2">
    <location>
        <begin position="594"/>
        <end position="614"/>
    </location>
</feature>
<keyword evidence="5" id="KW-1185">Reference proteome</keyword>
<keyword evidence="2" id="KW-0812">Transmembrane</keyword>
<evidence type="ECO:0000313" key="4">
    <source>
        <dbReference type="EMBL" id="MBD7986943.1"/>
    </source>
</evidence>
<dbReference type="CDD" id="cd01879">
    <property type="entry name" value="FeoB"/>
    <property type="match status" value="1"/>
</dbReference>
<evidence type="ECO:0000313" key="5">
    <source>
        <dbReference type="Proteomes" id="UP000647183"/>
    </source>
</evidence>
<evidence type="ECO:0000259" key="3">
    <source>
        <dbReference type="PROSITE" id="PS51711"/>
    </source>
</evidence>
<feature type="transmembrane region" description="Helical" evidence="2">
    <location>
        <begin position="274"/>
        <end position="301"/>
    </location>
</feature>
<comment type="caution">
    <text evidence="4">The sequence shown here is derived from an EMBL/GenBank/DDBJ whole genome shotgun (WGS) entry which is preliminary data.</text>
</comment>
<dbReference type="InterPro" id="IPR050860">
    <property type="entry name" value="FeoB_GTPase"/>
</dbReference>
<dbReference type="Proteomes" id="UP000647183">
    <property type="component" value="Unassembled WGS sequence"/>
</dbReference>
<dbReference type="InterPro" id="IPR030389">
    <property type="entry name" value="G_FEOB_dom"/>
</dbReference>
<feature type="transmembrane region" description="Helical" evidence="2">
    <location>
        <begin position="490"/>
        <end position="509"/>
    </location>
</feature>
<gene>
    <name evidence="4" type="ORF">H9645_02735</name>
</gene>
<reference evidence="4 5" key="1">
    <citation type="submission" date="2020-08" db="EMBL/GenBank/DDBJ databases">
        <title>A Genomic Blueprint of the Chicken Gut Microbiome.</title>
        <authorList>
            <person name="Gilroy R."/>
            <person name="Ravi A."/>
            <person name="Getino M."/>
            <person name="Pursley I."/>
            <person name="Horton D.L."/>
            <person name="Alikhan N.-F."/>
            <person name="Baker D."/>
            <person name="Gharbi K."/>
            <person name="Hall N."/>
            <person name="Watson M."/>
            <person name="Adriaenssens E.M."/>
            <person name="Foster-Nyarko E."/>
            <person name="Jarju S."/>
            <person name="Secka A."/>
            <person name="Antonio M."/>
            <person name="Oren A."/>
            <person name="Chaudhuri R."/>
            <person name="La Ragione R.M."/>
            <person name="Hildebrand F."/>
            <person name="Pallen M.J."/>
        </authorList>
    </citation>
    <scope>NUCLEOTIDE SEQUENCE [LARGE SCALE GENOMIC DNA]</scope>
    <source>
        <strain evidence="4 5">Sa2BVA3</strain>
    </source>
</reference>
<organism evidence="4 5">
    <name type="scientific">Luteimonas colneyensis</name>
    <dbReference type="NCBI Taxonomy" id="2762230"/>
    <lineage>
        <taxon>Bacteria</taxon>
        <taxon>Pseudomonadati</taxon>
        <taxon>Pseudomonadota</taxon>
        <taxon>Gammaproteobacteria</taxon>
        <taxon>Lysobacterales</taxon>
        <taxon>Lysobacteraceae</taxon>
        <taxon>Luteimonas</taxon>
    </lineage>
</organism>
<dbReference type="PANTHER" id="PTHR43185:SF1">
    <property type="entry name" value="FE(2+) TRANSPORTER FEOB"/>
    <property type="match status" value="1"/>
</dbReference>
<name>A0ABR8UFY0_9GAMM</name>
<dbReference type="InterPro" id="IPR006073">
    <property type="entry name" value="GTP-bd"/>
</dbReference>
<evidence type="ECO:0000256" key="2">
    <source>
        <dbReference type="SAM" id="Phobius"/>
    </source>
</evidence>
<dbReference type="InterPro" id="IPR011640">
    <property type="entry name" value="Fe2_transport_prot_B_C"/>
</dbReference>
<dbReference type="SUPFAM" id="SSF52540">
    <property type="entry name" value="P-loop containing nucleoside triphosphate hydrolases"/>
    <property type="match status" value="1"/>
</dbReference>
<feature type="transmembrane region" description="Helical" evidence="2">
    <location>
        <begin position="218"/>
        <end position="244"/>
    </location>
</feature>
<feature type="domain" description="FeoB-type G" evidence="3">
    <location>
        <begin position="8"/>
        <end position="176"/>
    </location>
</feature>
<dbReference type="PRINTS" id="PR00326">
    <property type="entry name" value="GTP1OBG"/>
</dbReference>
<dbReference type="InterPro" id="IPR027417">
    <property type="entry name" value="P-loop_NTPase"/>
</dbReference>
<dbReference type="InterPro" id="IPR011642">
    <property type="entry name" value="Gate_dom"/>
</dbReference>
<dbReference type="Pfam" id="PF07664">
    <property type="entry name" value="FeoB_C"/>
    <property type="match status" value="1"/>
</dbReference>
<dbReference type="EMBL" id="JACSQJ010000001">
    <property type="protein sequence ID" value="MBD7986943.1"/>
    <property type="molecule type" value="Genomic_DNA"/>
</dbReference>
<protein>
    <recommendedName>
        <fullName evidence="1">Ferrous iron transport protein B</fullName>
    </recommendedName>
</protein>
<feature type="transmembrane region" description="Helical" evidence="2">
    <location>
        <begin position="397"/>
        <end position="417"/>
    </location>
</feature>
<proteinExistence type="predicted"/>
<dbReference type="RefSeq" id="WP_191728181.1">
    <property type="nucleotide sequence ID" value="NZ_JACSQJ010000001.1"/>
</dbReference>